<dbReference type="InterPro" id="IPR000742">
    <property type="entry name" value="EGF"/>
</dbReference>
<evidence type="ECO:0000256" key="4">
    <source>
        <dbReference type="ARBA" id="ARBA00022729"/>
    </source>
</evidence>
<evidence type="ECO:0000256" key="1">
    <source>
        <dbReference type="ARBA" id="ARBA00004240"/>
    </source>
</evidence>
<dbReference type="Gene3D" id="2.10.25.10">
    <property type="entry name" value="Laminin"/>
    <property type="match status" value="1"/>
</dbReference>
<keyword evidence="4" id="KW-0732">Signal</keyword>
<organism evidence="10 11">
    <name type="scientific">Ditylenchus destructor</name>
    <dbReference type="NCBI Taxonomy" id="166010"/>
    <lineage>
        <taxon>Eukaryota</taxon>
        <taxon>Metazoa</taxon>
        <taxon>Ecdysozoa</taxon>
        <taxon>Nematoda</taxon>
        <taxon>Chromadorea</taxon>
        <taxon>Rhabditida</taxon>
        <taxon>Tylenchina</taxon>
        <taxon>Tylenchomorpha</taxon>
        <taxon>Sphaerularioidea</taxon>
        <taxon>Anguinidae</taxon>
        <taxon>Anguininae</taxon>
        <taxon>Ditylenchus</taxon>
    </lineage>
</organism>
<dbReference type="GO" id="GO:0005509">
    <property type="term" value="F:calcium ion binding"/>
    <property type="evidence" value="ECO:0007669"/>
    <property type="project" value="InterPro"/>
</dbReference>
<dbReference type="EMBL" id="JAKKPZ010000057">
    <property type="protein sequence ID" value="KAI1705360.1"/>
    <property type="molecule type" value="Genomic_DNA"/>
</dbReference>
<evidence type="ECO:0000259" key="9">
    <source>
        <dbReference type="PROSITE" id="PS50026"/>
    </source>
</evidence>
<evidence type="ECO:0000313" key="10">
    <source>
        <dbReference type="EMBL" id="KAI1705360.1"/>
    </source>
</evidence>
<dbReference type="PROSITE" id="PS00022">
    <property type="entry name" value="EGF_1"/>
    <property type="match status" value="1"/>
</dbReference>
<keyword evidence="7 8" id="KW-1015">Disulfide bond</keyword>
<dbReference type="PROSITE" id="PS01187">
    <property type="entry name" value="EGF_CA"/>
    <property type="match status" value="1"/>
</dbReference>
<dbReference type="SMART" id="SM00181">
    <property type="entry name" value="EGF"/>
    <property type="match status" value="3"/>
</dbReference>
<accession>A0AAD4MVR4</accession>
<dbReference type="GO" id="GO:0005783">
    <property type="term" value="C:endoplasmic reticulum"/>
    <property type="evidence" value="ECO:0007669"/>
    <property type="project" value="UniProtKB-SubCell"/>
</dbReference>
<dbReference type="AlphaFoldDB" id="A0AAD4MVR4"/>
<evidence type="ECO:0000256" key="8">
    <source>
        <dbReference type="PROSITE-ProRule" id="PRU00076"/>
    </source>
</evidence>
<keyword evidence="6" id="KW-0256">Endoplasmic reticulum</keyword>
<evidence type="ECO:0000256" key="7">
    <source>
        <dbReference type="ARBA" id="ARBA00023157"/>
    </source>
</evidence>
<proteinExistence type="inferred from homology"/>
<sequence length="352" mass="38640">MVRTFLEGLNKTEKLHFGGGNTDWEERKLGKFKSSESRFVESMEYVCRKDSSVELVGKDSVKDLQFMCHQLAEESEEWLEGWYFKLQDEQPDLETAFCVEELKRCCLSGYFGPQCSGCPGLVRQDAESKPCFGRGTCNGDGSRQGDGKCNCESGYVGKMCSNCDAHFYPVAQNATYIECDECFDGCASGCTAAGPKGCRACRSGYKMDEEAGCQDIDECQLSAESPESSEAKKCTKDHEVCVNIMGSFRCDCETGFVRRGKNAGQEGVHEDGDCELDVEDRSKPGLFPPDTALRLTAIVGLFGVSTFVFLGHRTPAAVALTIVAVIAAFVLDNHFESLVPESAKEFLKHSLP</sequence>
<gene>
    <name evidence="10" type="ORF">DdX_13675</name>
</gene>
<comment type="similarity">
    <text evidence="2">Belongs to the CRELD family.</text>
</comment>
<dbReference type="InterPro" id="IPR009030">
    <property type="entry name" value="Growth_fac_rcpt_cys_sf"/>
</dbReference>
<reference evidence="10" key="1">
    <citation type="submission" date="2022-01" db="EMBL/GenBank/DDBJ databases">
        <title>Genome Sequence Resource for Two Populations of Ditylenchus destructor, the Migratory Endoparasitic Phytonematode.</title>
        <authorList>
            <person name="Zhang H."/>
            <person name="Lin R."/>
            <person name="Xie B."/>
        </authorList>
    </citation>
    <scope>NUCLEOTIDE SEQUENCE</scope>
    <source>
        <strain evidence="10">BazhouSP</strain>
    </source>
</reference>
<dbReference type="PROSITE" id="PS01248">
    <property type="entry name" value="EGF_LAM_1"/>
    <property type="match status" value="1"/>
</dbReference>
<comment type="subcellular location">
    <subcellularLocation>
        <location evidence="1">Endoplasmic reticulum</location>
    </subcellularLocation>
</comment>
<evidence type="ECO:0000313" key="11">
    <source>
        <dbReference type="Proteomes" id="UP001201812"/>
    </source>
</evidence>
<evidence type="ECO:0000256" key="2">
    <source>
        <dbReference type="ARBA" id="ARBA00005897"/>
    </source>
</evidence>
<evidence type="ECO:0000256" key="5">
    <source>
        <dbReference type="ARBA" id="ARBA00022737"/>
    </source>
</evidence>
<protein>
    <submittedName>
        <fullName evidence="10">Calcium-binding EGF domain-containing protein</fullName>
    </submittedName>
</protein>
<dbReference type="Proteomes" id="UP001201812">
    <property type="component" value="Unassembled WGS sequence"/>
</dbReference>
<comment type="caution">
    <text evidence="10">The sequence shown here is derived from an EMBL/GenBank/DDBJ whole genome shotgun (WGS) entry which is preliminary data.</text>
</comment>
<dbReference type="Pfam" id="PF11938">
    <property type="entry name" value="DUF3456"/>
    <property type="match status" value="1"/>
</dbReference>
<comment type="caution">
    <text evidence="8">Lacks conserved residue(s) required for the propagation of feature annotation.</text>
</comment>
<dbReference type="InterPro" id="IPR001881">
    <property type="entry name" value="EGF-like_Ca-bd_dom"/>
</dbReference>
<evidence type="ECO:0000256" key="3">
    <source>
        <dbReference type="ARBA" id="ARBA00022536"/>
    </source>
</evidence>
<evidence type="ECO:0000256" key="6">
    <source>
        <dbReference type="ARBA" id="ARBA00022824"/>
    </source>
</evidence>
<dbReference type="PROSITE" id="PS50026">
    <property type="entry name" value="EGF_3"/>
    <property type="match status" value="1"/>
</dbReference>
<keyword evidence="3 8" id="KW-0245">EGF-like domain</keyword>
<dbReference type="SUPFAM" id="SSF57184">
    <property type="entry name" value="Growth factor receptor domain"/>
    <property type="match status" value="1"/>
</dbReference>
<feature type="disulfide bond" evidence="8">
    <location>
        <begin position="151"/>
        <end position="160"/>
    </location>
</feature>
<dbReference type="PANTHER" id="PTHR24039">
    <property type="entry name" value="FIBRILLIN-RELATED"/>
    <property type="match status" value="1"/>
</dbReference>
<keyword evidence="5" id="KW-0677">Repeat</keyword>
<dbReference type="InterPro" id="IPR021852">
    <property type="entry name" value="DUF3456"/>
</dbReference>
<keyword evidence="11" id="KW-1185">Reference proteome</keyword>
<dbReference type="SMART" id="SM00179">
    <property type="entry name" value="EGF_CA"/>
    <property type="match status" value="1"/>
</dbReference>
<name>A0AAD4MVR4_9BILA</name>
<dbReference type="InterPro" id="IPR049883">
    <property type="entry name" value="NOTCH1_EGF-like"/>
</dbReference>
<feature type="domain" description="EGF-like" evidence="9">
    <location>
        <begin position="122"/>
        <end position="161"/>
    </location>
</feature>
<dbReference type="Pfam" id="PF07645">
    <property type="entry name" value="EGF_CA"/>
    <property type="match status" value="1"/>
</dbReference>
<dbReference type="InterPro" id="IPR002049">
    <property type="entry name" value="LE_dom"/>
</dbReference>
<dbReference type="InterPro" id="IPR018097">
    <property type="entry name" value="EGF_Ca-bd_CS"/>
</dbReference>